<protein>
    <submittedName>
        <fullName evidence="2">Trm5p</fullName>
    </submittedName>
</protein>
<reference evidence="2 3" key="1">
    <citation type="journal article" date="2012" name="FEMS Yeast Res.">
        <title>The genome sequence of the wine yeast VIN7 reveals an allotriploid hybrid genome with Saccharomyces cerevisiae and Saccharomyces kudriavzevii origins.</title>
        <authorList>
            <person name="Borneman A.R."/>
            <person name="Desany B.A."/>
            <person name="Riches D."/>
            <person name="Affourtit J.P."/>
            <person name="Forgan A.H."/>
            <person name="Pretorius I.S."/>
            <person name="Egholm M."/>
            <person name="Chambers P.J."/>
        </authorList>
    </citation>
    <scope>NUCLEOTIDE SEQUENCE [LARGE SCALE GENOMIC DNA]</scope>
    <source>
        <strain evidence="2 3">VIN7</strain>
    </source>
</reference>
<proteinExistence type="predicted"/>
<gene>
    <name evidence="2" type="ORF">VIN7_7534</name>
</gene>
<feature type="chain" id="PRO_5003533395" evidence="1">
    <location>
        <begin position="19"/>
        <end position="143"/>
    </location>
</feature>
<name>H0GVS2_SACCK</name>
<dbReference type="AlphaFoldDB" id="H0GVS2"/>
<evidence type="ECO:0000313" key="3">
    <source>
        <dbReference type="Proteomes" id="UP000009009"/>
    </source>
</evidence>
<organism evidence="2 3">
    <name type="scientific">Saccharomyces cerevisiae x Saccharomyces kudriavzevii (strain VIN7)</name>
    <name type="common">Yeast</name>
    <dbReference type="NCBI Taxonomy" id="1095631"/>
    <lineage>
        <taxon>Eukaryota</taxon>
        <taxon>Fungi</taxon>
        <taxon>Dikarya</taxon>
        <taxon>Ascomycota</taxon>
        <taxon>Saccharomycotina</taxon>
        <taxon>Saccharomycetes</taxon>
        <taxon>Saccharomycetales</taxon>
        <taxon>Saccharomycetaceae</taxon>
        <taxon>Saccharomyces</taxon>
    </lineage>
</organism>
<keyword evidence="3" id="KW-1185">Reference proteome</keyword>
<evidence type="ECO:0000256" key="1">
    <source>
        <dbReference type="SAM" id="SignalP"/>
    </source>
</evidence>
<accession>H0GVS2</accession>
<evidence type="ECO:0000313" key="2">
    <source>
        <dbReference type="EMBL" id="EHN02087.1"/>
    </source>
</evidence>
<keyword evidence="1" id="KW-0732">Signal</keyword>
<feature type="signal peptide" evidence="1">
    <location>
        <begin position="1"/>
        <end position="18"/>
    </location>
</feature>
<dbReference type="Proteomes" id="UP000009009">
    <property type="component" value="Unassembled WGS sequence"/>
</dbReference>
<sequence length="143" mass="16217">MVFSFLFWPLVGSSAGLAAFNFTTCGIRGTLKMQSLKFLEKTLMFLGSENLTAHIGILVMKNDLSNSRISRFTGGLYGNTPDILHELVNLLSLWNTGNAIFMHRKSITNPIPNNINNSSFPLERESLFFFLHFFSSSQYRIER</sequence>
<dbReference type="HOGENOM" id="CLU_1807310_0_0_1"/>
<comment type="caution">
    <text evidence="2">The sequence shown here is derived from an EMBL/GenBank/DDBJ whole genome shotgun (WGS) entry which is preliminary data.</text>
</comment>
<dbReference type="EMBL" id="AGVY01000242">
    <property type="protein sequence ID" value="EHN02087.1"/>
    <property type="molecule type" value="Genomic_DNA"/>
</dbReference>